<keyword evidence="3" id="KW-0238">DNA-binding</keyword>
<dbReference type="InterPro" id="IPR005119">
    <property type="entry name" value="LysR_subst-bd"/>
</dbReference>
<proteinExistence type="inferred from homology"/>
<dbReference type="EMBL" id="JBIYSL010000001">
    <property type="protein sequence ID" value="MFK0521388.1"/>
    <property type="molecule type" value="Genomic_DNA"/>
</dbReference>
<dbReference type="InterPro" id="IPR036388">
    <property type="entry name" value="WH-like_DNA-bd_sf"/>
</dbReference>
<dbReference type="Proteomes" id="UP001618531">
    <property type="component" value="Unassembled WGS sequence"/>
</dbReference>
<evidence type="ECO:0000256" key="2">
    <source>
        <dbReference type="ARBA" id="ARBA00023015"/>
    </source>
</evidence>
<dbReference type="PROSITE" id="PS50931">
    <property type="entry name" value="HTH_LYSR"/>
    <property type="match status" value="1"/>
</dbReference>
<sequence>MNLHGLRLFHAIVRYGGVTRAAEELNISQPAVSSQVKKFEHELGIRLFVSEGRRLVLTDVGVQLKEYAERLFLLEQDVENFVQDMREGKKGIIRLTATYLPSNFLLPGWIAKFKQTHEDVELVVSTTNTRMAFDQLLRYEAEIAVYGGSGVTHQGVHWDELFEDDMWFVVHPSHPYADREVDLAQMVAEPFVMREEGSATRERLFSLCSMNNVAAPRIALQFNGLNETISAVKAGYGANFISSLVVKEDVREGRLSRVYVRGIHLKNKIAVCTRAGEMLSPAAQHLVQLIRQEASRITGDDIRHSNGG</sequence>
<dbReference type="PANTHER" id="PTHR30126:SF40">
    <property type="entry name" value="HTH-TYPE TRANSCRIPTIONAL REGULATOR GLTR"/>
    <property type="match status" value="1"/>
</dbReference>
<gene>
    <name evidence="6" type="ORF">ACINKY_04180</name>
</gene>
<comment type="caution">
    <text evidence="6">The sequence shown here is derived from an EMBL/GenBank/DDBJ whole genome shotgun (WGS) entry which is preliminary data.</text>
</comment>
<evidence type="ECO:0000313" key="7">
    <source>
        <dbReference type="Proteomes" id="UP001618531"/>
    </source>
</evidence>
<dbReference type="PRINTS" id="PR00039">
    <property type="entry name" value="HTHLYSR"/>
</dbReference>
<name>A0ABW8HP97_9BACL</name>
<feature type="domain" description="HTH lysR-type" evidence="5">
    <location>
        <begin position="1"/>
        <end position="58"/>
    </location>
</feature>
<dbReference type="Gene3D" id="3.40.190.290">
    <property type="match status" value="1"/>
</dbReference>
<evidence type="ECO:0000313" key="6">
    <source>
        <dbReference type="EMBL" id="MFK0521388.1"/>
    </source>
</evidence>
<dbReference type="SUPFAM" id="SSF53850">
    <property type="entry name" value="Periplasmic binding protein-like II"/>
    <property type="match status" value="1"/>
</dbReference>
<dbReference type="InterPro" id="IPR036390">
    <property type="entry name" value="WH_DNA-bd_sf"/>
</dbReference>
<dbReference type="SUPFAM" id="SSF46785">
    <property type="entry name" value="Winged helix' DNA-binding domain"/>
    <property type="match status" value="1"/>
</dbReference>
<evidence type="ECO:0000259" key="5">
    <source>
        <dbReference type="PROSITE" id="PS50931"/>
    </source>
</evidence>
<dbReference type="InterPro" id="IPR000847">
    <property type="entry name" value="LysR_HTH_N"/>
</dbReference>
<dbReference type="Pfam" id="PF03466">
    <property type="entry name" value="LysR_substrate"/>
    <property type="match status" value="1"/>
</dbReference>
<comment type="similarity">
    <text evidence="1">Belongs to the LysR transcriptional regulatory family.</text>
</comment>
<accession>A0ABW8HP97</accession>
<dbReference type="Gene3D" id="1.10.10.10">
    <property type="entry name" value="Winged helix-like DNA-binding domain superfamily/Winged helix DNA-binding domain"/>
    <property type="match status" value="1"/>
</dbReference>
<evidence type="ECO:0000256" key="4">
    <source>
        <dbReference type="ARBA" id="ARBA00023163"/>
    </source>
</evidence>
<keyword evidence="7" id="KW-1185">Reference proteome</keyword>
<reference evidence="6 7" key="1">
    <citation type="submission" date="2024-11" db="EMBL/GenBank/DDBJ databases">
        <title>Identification and Characterization of a Novel Fosfomycin Bacillithiol Transferase FosB8 in Paenibacillus illinoisensis.</title>
        <authorList>
            <person name="Lu W."/>
        </authorList>
    </citation>
    <scope>NUCLEOTIDE SEQUENCE [LARGE SCALE GENOMIC DNA]</scope>
    <source>
        <strain evidence="6 7">WP77</strain>
    </source>
</reference>
<dbReference type="RefSeq" id="WP_402871398.1">
    <property type="nucleotide sequence ID" value="NZ_JBIYSL010000001.1"/>
</dbReference>
<protein>
    <submittedName>
        <fullName evidence="6">LysR family transcriptional regulator</fullName>
    </submittedName>
</protein>
<keyword evidence="2" id="KW-0805">Transcription regulation</keyword>
<dbReference type="PANTHER" id="PTHR30126">
    <property type="entry name" value="HTH-TYPE TRANSCRIPTIONAL REGULATOR"/>
    <property type="match status" value="1"/>
</dbReference>
<evidence type="ECO:0000256" key="3">
    <source>
        <dbReference type="ARBA" id="ARBA00023125"/>
    </source>
</evidence>
<organism evidence="6 7">
    <name type="scientific">Paenibacillus illinoisensis</name>
    <dbReference type="NCBI Taxonomy" id="59845"/>
    <lineage>
        <taxon>Bacteria</taxon>
        <taxon>Bacillati</taxon>
        <taxon>Bacillota</taxon>
        <taxon>Bacilli</taxon>
        <taxon>Bacillales</taxon>
        <taxon>Paenibacillaceae</taxon>
        <taxon>Paenibacillus</taxon>
    </lineage>
</organism>
<dbReference type="Pfam" id="PF00126">
    <property type="entry name" value="HTH_1"/>
    <property type="match status" value="1"/>
</dbReference>
<evidence type="ECO:0000256" key="1">
    <source>
        <dbReference type="ARBA" id="ARBA00009437"/>
    </source>
</evidence>
<keyword evidence="4" id="KW-0804">Transcription</keyword>